<evidence type="ECO:0008006" key="3">
    <source>
        <dbReference type="Google" id="ProtNLM"/>
    </source>
</evidence>
<sequence length="362" mass="42422">MKETKNSALITAQAFYYQLIVALEKCFDMEEGNIIYIEKDGDVSLFSDDLNTGVQIEVKDVQARLTNHSETFWKTLKNWLAPEFNHLQYKYLILHTTQSFGKTTQLATWNDKKPQEKLQILKDIHSKSTSESEISKMQKEILSMATEVLLEIIEKIIISIESDNKDEILNKIKKKHLMGIPDNNKQAFVNNLIGFISELGNKDSWCIHYNVFKENFVDLTSQYSRKEFTFPEFRGMDATVQEIAENEDKQFVRKIKDIEYEDVISEAIGNWLEFSSSLIQDLDNSPTYREETQKYQDELIEQYKGKYRTAKRNKKDPKDMYDEIIYSEPMLMGNIRPHLAYRNGVIHDAMDTNPELTWDTRK</sequence>
<dbReference type="EMBL" id="UFRN01000002">
    <property type="protein sequence ID" value="SUT91361.1"/>
    <property type="molecule type" value="Genomic_DNA"/>
</dbReference>
<protein>
    <recommendedName>
        <fullName evidence="3">DUF4297 domain-containing protein</fullName>
    </recommendedName>
</protein>
<dbReference type="AlphaFoldDB" id="A0A380TUK0"/>
<dbReference type="Proteomes" id="UP000254253">
    <property type="component" value="Unassembled WGS sequence"/>
</dbReference>
<proteinExistence type="predicted"/>
<evidence type="ECO:0000313" key="2">
    <source>
        <dbReference type="Proteomes" id="UP000254253"/>
    </source>
</evidence>
<evidence type="ECO:0000313" key="1">
    <source>
        <dbReference type="EMBL" id="SUT91361.1"/>
    </source>
</evidence>
<name>A0A380TUK0_ACTLI</name>
<dbReference type="RefSeq" id="WP_115589956.1">
    <property type="nucleotide sequence ID" value="NZ_UFRN01000002.1"/>
</dbReference>
<gene>
    <name evidence="1" type="ORF">NCTC4191_00530</name>
</gene>
<accession>A0A380TUK0</accession>
<keyword evidence="2" id="KW-1185">Reference proteome</keyword>
<organism evidence="1 2">
    <name type="scientific">Actinobacillus lignieresii</name>
    <dbReference type="NCBI Taxonomy" id="720"/>
    <lineage>
        <taxon>Bacteria</taxon>
        <taxon>Pseudomonadati</taxon>
        <taxon>Pseudomonadota</taxon>
        <taxon>Gammaproteobacteria</taxon>
        <taxon>Pasteurellales</taxon>
        <taxon>Pasteurellaceae</taxon>
        <taxon>Actinobacillus</taxon>
    </lineage>
</organism>
<reference evidence="1 2" key="1">
    <citation type="submission" date="2018-06" db="EMBL/GenBank/DDBJ databases">
        <authorList>
            <consortium name="Pathogen Informatics"/>
            <person name="Doyle S."/>
        </authorList>
    </citation>
    <scope>NUCLEOTIDE SEQUENCE [LARGE SCALE GENOMIC DNA]</scope>
    <source>
        <strain evidence="1 2">NCTC4191</strain>
    </source>
</reference>